<evidence type="ECO:0000259" key="2">
    <source>
        <dbReference type="Pfam" id="PF05134"/>
    </source>
</evidence>
<dbReference type="EMBL" id="LOHF01000003">
    <property type="protein sequence ID" value="OUM74711.1"/>
    <property type="molecule type" value="Genomic_DNA"/>
</dbReference>
<dbReference type="InterPro" id="IPR043129">
    <property type="entry name" value="ATPase_NBD"/>
</dbReference>
<organism evidence="3 4">
    <name type="scientific">Pseudomonas caspiana</name>
    <dbReference type="NCBI Taxonomy" id="1451454"/>
    <lineage>
        <taxon>Bacteria</taxon>
        <taxon>Pseudomonadati</taxon>
        <taxon>Pseudomonadota</taxon>
        <taxon>Gammaproteobacteria</taxon>
        <taxon>Pseudomonadales</taxon>
        <taxon>Pseudomonadaceae</taxon>
        <taxon>Pseudomonas</taxon>
    </lineage>
</organism>
<dbReference type="PANTHER" id="PTHR40278">
    <property type="entry name" value="DNA UTILIZATION PROTEIN HOFN"/>
    <property type="match status" value="1"/>
</dbReference>
<dbReference type="Gene3D" id="3.30.420.380">
    <property type="match status" value="1"/>
</dbReference>
<comment type="caution">
    <text evidence="3">The sequence shown here is derived from an EMBL/GenBank/DDBJ whole genome shotgun (WGS) entry which is preliminary data.</text>
</comment>
<name>A0A1Y3P856_9PSED</name>
<keyword evidence="1" id="KW-0175">Coiled coil</keyword>
<feature type="domain" description="GspL cytoplasmic actin-ATPase-like" evidence="2">
    <location>
        <begin position="75"/>
        <end position="167"/>
    </location>
</feature>
<keyword evidence="4" id="KW-1185">Reference proteome</keyword>
<dbReference type="Pfam" id="PF05134">
    <property type="entry name" value="T2SSL"/>
    <property type="match status" value="1"/>
</dbReference>
<gene>
    <name evidence="3" type="ORF">AUC60_04775</name>
</gene>
<dbReference type="InterPro" id="IPR007813">
    <property type="entry name" value="PilN"/>
</dbReference>
<sequence length="357" mass="39880">MNRLFSARQMTLPAPLLALAERIAQQWRGSLLQRGWQLWLAELRACMPEKLQRLLIHDTPEHLHAWPLVESLPVLPANVQQILLLPPSMVLVQTLQLPLAAARDLNTVVGYELDRFTPYDASQLYFVARQDKRSGAFIHVTLVAILRERLDAILTECATFGLQPHAVDVGSDQASRLGVDLLPAPLRPRQKSNGLGLQRKLLWLCGGLLIVAMFLWLDSRQQLLEEMQSTVQAQRAQVAQIQKIRQQLTNTRGAASYLIQRKAAQPTFASLLNELTACLPRDTWIDQLEINDSAEVSFSGQSAKASALIARVKDCHSLDNAQFQGVIQPDPQTGKDRFSLRAHLHQEAANAPTTDQP</sequence>
<proteinExistence type="predicted"/>
<dbReference type="RefSeq" id="WP_087264969.1">
    <property type="nucleotide sequence ID" value="NZ_JBJGBV010000003.1"/>
</dbReference>
<dbReference type="PANTHER" id="PTHR40278:SF1">
    <property type="entry name" value="DNA UTILIZATION PROTEIN HOFN"/>
    <property type="match status" value="1"/>
</dbReference>
<dbReference type="OrthoDB" id="5621075at2"/>
<evidence type="ECO:0000256" key="1">
    <source>
        <dbReference type="SAM" id="Coils"/>
    </source>
</evidence>
<protein>
    <submittedName>
        <fullName evidence="3">General secretion pathway protein GspL</fullName>
    </submittedName>
</protein>
<evidence type="ECO:0000313" key="3">
    <source>
        <dbReference type="EMBL" id="OUM74711.1"/>
    </source>
</evidence>
<evidence type="ECO:0000313" key="4">
    <source>
        <dbReference type="Proteomes" id="UP000195440"/>
    </source>
</evidence>
<feature type="coiled-coil region" evidence="1">
    <location>
        <begin position="224"/>
        <end position="251"/>
    </location>
</feature>
<dbReference type="InterPro" id="IPR052534">
    <property type="entry name" value="Extracell_DNA_Util/SecSys_Comp"/>
</dbReference>
<dbReference type="Proteomes" id="UP000195440">
    <property type="component" value="Unassembled WGS sequence"/>
</dbReference>
<dbReference type="InterPro" id="IPR024230">
    <property type="entry name" value="GspL_cyto_dom"/>
</dbReference>
<accession>A0A1Y3P856</accession>
<dbReference type="SUPFAM" id="SSF53067">
    <property type="entry name" value="Actin-like ATPase domain"/>
    <property type="match status" value="1"/>
</dbReference>
<reference evidence="3 4" key="1">
    <citation type="journal article" date="2017" name="Syst. Appl. Microbiol.">
        <title>Pseudomonas caspiana sp. nov., a citrus pathogen in the Pseudomonas syringae phylogenetic group.</title>
        <authorList>
            <person name="Busquets A."/>
            <person name="Gomila M."/>
            <person name="Beiki F."/>
            <person name="Mulet M."/>
            <person name="Rahimian H."/>
            <person name="Garcia-Valdes E."/>
            <person name="Lalucat J."/>
        </authorList>
    </citation>
    <scope>NUCLEOTIDE SEQUENCE [LARGE SCALE GENOMIC DNA]</scope>
    <source>
        <strain evidence="3 4">FBF102</strain>
    </source>
</reference>
<dbReference type="AlphaFoldDB" id="A0A1Y3P856"/>
<dbReference type="Pfam" id="PF05137">
    <property type="entry name" value="PilN"/>
    <property type="match status" value="1"/>
</dbReference>